<reference evidence="2 3" key="1">
    <citation type="submission" date="2015-07" db="EMBL/GenBank/DDBJ databases">
        <title>The genome of Melipona quadrifasciata.</title>
        <authorList>
            <person name="Pan H."/>
            <person name="Kapheim K."/>
        </authorList>
    </citation>
    <scope>NUCLEOTIDE SEQUENCE [LARGE SCALE GENOMIC DNA]</scope>
    <source>
        <strain evidence="2">0111107301</strain>
        <tissue evidence="2">Whole body</tissue>
    </source>
</reference>
<name>A0A0M9A7B1_9HYME</name>
<gene>
    <name evidence="2" type="ORF">WN51_07566</name>
</gene>
<feature type="compositionally biased region" description="Low complexity" evidence="1">
    <location>
        <begin position="62"/>
        <end position="77"/>
    </location>
</feature>
<sequence length="83" mass="9004">MLNRASLLCQFGDPLDDPLPMPEQPPPRDGRAAWPVTGRAATARCERVSSARTSGPRGAAIDRSSMNPRRRSPNSSRSDSKTN</sequence>
<keyword evidence="3" id="KW-1185">Reference proteome</keyword>
<organism evidence="2 3">
    <name type="scientific">Melipona quadrifasciata</name>
    <dbReference type="NCBI Taxonomy" id="166423"/>
    <lineage>
        <taxon>Eukaryota</taxon>
        <taxon>Metazoa</taxon>
        <taxon>Ecdysozoa</taxon>
        <taxon>Arthropoda</taxon>
        <taxon>Hexapoda</taxon>
        <taxon>Insecta</taxon>
        <taxon>Pterygota</taxon>
        <taxon>Neoptera</taxon>
        <taxon>Endopterygota</taxon>
        <taxon>Hymenoptera</taxon>
        <taxon>Apocrita</taxon>
        <taxon>Aculeata</taxon>
        <taxon>Apoidea</taxon>
        <taxon>Anthophila</taxon>
        <taxon>Apidae</taxon>
        <taxon>Melipona</taxon>
    </lineage>
</organism>
<dbReference type="EMBL" id="KQ435720">
    <property type="protein sequence ID" value="KOX78705.1"/>
    <property type="molecule type" value="Genomic_DNA"/>
</dbReference>
<dbReference type="AlphaFoldDB" id="A0A0M9A7B1"/>
<accession>A0A0M9A7B1</accession>
<evidence type="ECO:0000313" key="3">
    <source>
        <dbReference type="Proteomes" id="UP000053105"/>
    </source>
</evidence>
<evidence type="ECO:0000313" key="2">
    <source>
        <dbReference type="EMBL" id="KOX78705.1"/>
    </source>
</evidence>
<feature type="region of interest" description="Disordered" evidence="1">
    <location>
        <begin position="1"/>
        <end position="83"/>
    </location>
</feature>
<dbReference type="Proteomes" id="UP000053105">
    <property type="component" value="Unassembled WGS sequence"/>
</dbReference>
<proteinExistence type="predicted"/>
<protein>
    <submittedName>
        <fullName evidence="2">Uncharacterized protein</fullName>
    </submittedName>
</protein>
<evidence type="ECO:0000256" key="1">
    <source>
        <dbReference type="SAM" id="MobiDB-lite"/>
    </source>
</evidence>